<comment type="subunit">
    <text evidence="3">Homotrimer.</text>
</comment>
<dbReference type="Pfam" id="PF03595">
    <property type="entry name" value="SLAC1"/>
    <property type="match status" value="1"/>
</dbReference>
<dbReference type="KEGG" id="cmos:111437120"/>
<evidence type="ECO:0000313" key="13">
    <source>
        <dbReference type="RefSeq" id="XP_022930729.1"/>
    </source>
</evidence>
<dbReference type="FunFam" id="1.50.10.150:FF:000003">
    <property type="entry name" value="S-type anion channel SLAH1"/>
    <property type="match status" value="1"/>
</dbReference>
<evidence type="ECO:0000256" key="7">
    <source>
        <dbReference type="ARBA" id="ARBA00022989"/>
    </source>
</evidence>
<feature type="transmembrane region" description="Helical" evidence="11">
    <location>
        <begin position="219"/>
        <end position="241"/>
    </location>
</feature>
<dbReference type="GeneID" id="111437120"/>
<organism evidence="12 13">
    <name type="scientific">Cucurbita moschata</name>
    <name type="common">Winter crookneck squash</name>
    <name type="synonym">Cucurbita pepo var. moschata</name>
    <dbReference type="NCBI Taxonomy" id="3662"/>
    <lineage>
        <taxon>Eukaryota</taxon>
        <taxon>Viridiplantae</taxon>
        <taxon>Streptophyta</taxon>
        <taxon>Embryophyta</taxon>
        <taxon>Tracheophyta</taxon>
        <taxon>Spermatophyta</taxon>
        <taxon>Magnoliopsida</taxon>
        <taxon>eudicotyledons</taxon>
        <taxon>Gunneridae</taxon>
        <taxon>Pentapetalae</taxon>
        <taxon>rosids</taxon>
        <taxon>fabids</taxon>
        <taxon>Cucurbitales</taxon>
        <taxon>Cucurbitaceae</taxon>
        <taxon>Cucurbiteae</taxon>
        <taxon>Cucurbita</taxon>
    </lineage>
</organism>
<dbReference type="Proteomes" id="UP000504609">
    <property type="component" value="Unplaced"/>
</dbReference>
<dbReference type="GO" id="GO:0005886">
    <property type="term" value="C:plasma membrane"/>
    <property type="evidence" value="ECO:0007669"/>
    <property type="project" value="UniProtKB-SubCell"/>
</dbReference>
<feature type="transmembrane region" description="Helical" evidence="11">
    <location>
        <begin position="129"/>
        <end position="151"/>
    </location>
</feature>
<protein>
    <submittedName>
        <fullName evidence="13">S-type anion channel SLAH1-like</fullName>
    </submittedName>
</protein>
<evidence type="ECO:0000256" key="4">
    <source>
        <dbReference type="ARBA" id="ARBA00022448"/>
    </source>
</evidence>
<dbReference type="InterPro" id="IPR038665">
    <property type="entry name" value="Voltage-dep_anion_channel_sf"/>
</dbReference>
<dbReference type="GO" id="GO:0008308">
    <property type="term" value="F:voltage-gated monoatomic anion channel activity"/>
    <property type="evidence" value="ECO:0007669"/>
    <property type="project" value="InterPro"/>
</dbReference>
<feature type="transmembrane region" description="Helical" evidence="11">
    <location>
        <begin position="189"/>
        <end position="207"/>
    </location>
</feature>
<evidence type="ECO:0000256" key="1">
    <source>
        <dbReference type="ARBA" id="ARBA00004651"/>
    </source>
</evidence>
<evidence type="ECO:0000256" key="10">
    <source>
        <dbReference type="ARBA" id="ARBA00054248"/>
    </source>
</evidence>
<keyword evidence="8" id="KW-0406">Ion transport</keyword>
<reference evidence="13" key="1">
    <citation type="submission" date="2025-08" db="UniProtKB">
        <authorList>
            <consortium name="RefSeq"/>
        </authorList>
    </citation>
    <scope>IDENTIFICATION</scope>
    <source>
        <tissue evidence="13">Young leaves</tissue>
    </source>
</reference>
<dbReference type="PANTHER" id="PTHR31269">
    <property type="entry name" value="S-TYPE ANION CHANNEL SLAH3"/>
    <property type="match status" value="1"/>
</dbReference>
<comment type="similarity">
    <text evidence="2">Belongs to the SLAC1 S-type anion channel family.</text>
</comment>
<comment type="function">
    <text evidence="10">Slow, weak voltage-dependent S-type anion efflux channel involved in maintenance of anion homeostasis.</text>
</comment>
<evidence type="ECO:0000256" key="2">
    <source>
        <dbReference type="ARBA" id="ARBA00007808"/>
    </source>
</evidence>
<evidence type="ECO:0000313" key="12">
    <source>
        <dbReference type="Proteomes" id="UP000504609"/>
    </source>
</evidence>
<keyword evidence="12" id="KW-1185">Reference proteome</keyword>
<feature type="transmembrane region" description="Helical" evidence="11">
    <location>
        <begin position="277"/>
        <end position="294"/>
    </location>
</feature>
<feature type="transmembrane region" description="Helical" evidence="11">
    <location>
        <begin position="63"/>
        <end position="85"/>
    </location>
</feature>
<evidence type="ECO:0000256" key="3">
    <source>
        <dbReference type="ARBA" id="ARBA00011233"/>
    </source>
</evidence>
<keyword evidence="5" id="KW-1003">Cell membrane</keyword>
<evidence type="ECO:0000256" key="9">
    <source>
        <dbReference type="ARBA" id="ARBA00023136"/>
    </source>
</evidence>
<dbReference type="GO" id="GO:0006873">
    <property type="term" value="P:intracellular monoatomic ion homeostasis"/>
    <property type="evidence" value="ECO:0007669"/>
    <property type="project" value="InterPro"/>
</dbReference>
<dbReference type="AlphaFoldDB" id="A0A6J1ESB3"/>
<evidence type="ECO:0000256" key="6">
    <source>
        <dbReference type="ARBA" id="ARBA00022692"/>
    </source>
</evidence>
<accession>A0A6J1ESB3</accession>
<feature type="transmembrane region" description="Helical" evidence="11">
    <location>
        <begin position="247"/>
        <end position="265"/>
    </location>
</feature>
<keyword evidence="6 11" id="KW-0812">Transmembrane</keyword>
<feature type="transmembrane region" description="Helical" evidence="11">
    <location>
        <begin position="306"/>
        <end position="331"/>
    </location>
</feature>
<name>A0A6J1ESB3_CUCMO</name>
<dbReference type="CDD" id="cd09323">
    <property type="entry name" value="TDT_SLAC1_like"/>
    <property type="match status" value="1"/>
</dbReference>
<gene>
    <name evidence="13" type="primary">LOC111437120</name>
</gene>
<proteinExistence type="inferred from homology"/>
<dbReference type="InterPro" id="IPR030183">
    <property type="entry name" value="SLAC/SLAH"/>
</dbReference>
<evidence type="ECO:0000256" key="5">
    <source>
        <dbReference type="ARBA" id="ARBA00022475"/>
    </source>
</evidence>
<keyword evidence="4" id="KW-0813">Transport</keyword>
<dbReference type="Gene3D" id="1.50.10.150">
    <property type="entry name" value="Voltage-dependent anion channel"/>
    <property type="match status" value="1"/>
</dbReference>
<keyword evidence="7 11" id="KW-1133">Transmembrane helix</keyword>
<feature type="transmembrane region" description="Helical" evidence="11">
    <location>
        <begin position="97"/>
        <end position="117"/>
    </location>
</feature>
<dbReference type="PANTHER" id="PTHR31269:SF22">
    <property type="entry name" value="OS01G0247700 PROTEIN"/>
    <property type="match status" value="1"/>
</dbReference>
<evidence type="ECO:0000256" key="11">
    <source>
        <dbReference type="SAM" id="Phobius"/>
    </source>
</evidence>
<sequence>MEMDENQTKNPSFFLQFLAKFHAGYFRISMSLCGQALLWKILKQPIQNENSLRKILRLLPNSAFLVLWSLTLLILVSLSLIYILRCFFHFKLVKFEFLHRVGVNYLFAPWISWLLLLQSSPFKSFPYEILMWVFLIPIVILDVKIYGQWFIKGKRFLSTVANPTSQLSVIGNLAGARTLAVMGWRETSLCMFSLGMSHYLVLFVTLYQRLAGSNSLPAILRPVFFLFFAVPSMASLAWSSITKRFDTFSKILFFVSVFLFVSLVSRPMLFRKCMRKFTVAWWSYSFPLSLLALACNEYAKEVGVEAAHVCALLLALVSLFVSLFLMILTVLRTNSMIPMSSPEISSDSSGAEP</sequence>
<dbReference type="RefSeq" id="XP_022930729.1">
    <property type="nucleotide sequence ID" value="XM_023074961.1"/>
</dbReference>
<dbReference type="InterPro" id="IPR004695">
    <property type="entry name" value="SLAC1/Mae1/Ssu1/TehA"/>
</dbReference>
<comment type="subcellular location">
    <subcellularLocation>
        <location evidence="1">Cell membrane</location>
        <topology evidence="1">Multi-pass membrane protein</topology>
    </subcellularLocation>
</comment>
<keyword evidence="9 11" id="KW-0472">Membrane</keyword>
<evidence type="ECO:0000256" key="8">
    <source>
        <dbReference type="ARBA" id="ARBA00023065"/>
    </source>
</evidence>